<evidence type="ECO:0000256" key="1">
    <source>
        <dbReference type="SAM" id="MobiDB-lite"/>
    </source>
</evidence>
<evidence type="ECO:0000313" key="2">
    <source>
        <dbReference type="EMBL" id="KFH48686.1"/>
    </source>
</evidence>
<reference evidence="3" key="1">
    <citation type="journal article" date="2014" name="Genome Announc.">
        <title>Genome sequence and annotation of Acremonium chrysogenum, producer of the beta-lactam antibiotic cephalosporin C.</title>
        <authorList>
            <person name="Terfehr D."/>
            <person name="Dahlmann T.A."/>
            <person name="Specht T."/>
            <person name="Zadra I."/>
            <person name="Kuernsteiner H."/>
            <person name="Kueck U."/>
        </authorList>
    </citation>
    <scope>NUCLEOTIDE SEQUENCE [LARGE SCALE GENOMIC DNA]</scope>
    <source>
        <strain evidence="3">ATCC 11550 / CBS 779.69 / DSM 880 / IAM 14645 / JCM 23072 / IMI 49137</strain>
    </source>
</reference>
<name>A0A086TH54_HAPC1</name>
<dbReference type="Proteomes" id="UP000029964">
    <property type="component" value="Unassembled WGS sequence"/>
</dbReference>
<dbReference type="EMBL" id="JPKY01000002">
    <property type="protein sequence ID" value="KFH48686.1"/>
    <property type="molecule type" value="Genomic_DNA"/>
</dbReference>
<comment type="caution">
    <text evidence="2">The sequence shown here is derived from an EMBL/GenBank/DDBJ whole genome shotgun (WGS) entry which is preliminary data.</text>
</comment>
<sequence>MYTQYHVGRHQEDEPGSSRPSLAGTPSCDETDPPGHMPQKRRVWRTYGTKRPSNMVRNPHGPSDGTKQLPVRESDGAHSLRTKPKPPAVSISGQFTHAARPNKTKRRFNLTPVKIRGNRKGPAPMPWDRYPICMT</sequence>
<organism evidence="2 3">
    <name type="scientific">Hapsidospora chrysogenum (strain ATCC 11550 / CBS 779.69 / DSM 880 / IAM 14645 / JCM 23072 / IMI 49137)</name>
    <name type="common">Acremonium chrysogenum</name>
    <dbReference type="NCBI Taxonomy" id="857340"/>
    <lineage>
        <taxon>Eukaryota</taxon>
        <taxon>Fungi</taxon>
        <taxon>Dikarya</taxon>
        <taxon>Ascomycota</taxon>
        <taxon>Pezizomycotina</taxon>
        <taxon>Sordariomycetes</taxon>
        <taxon>Hypocreomycetidae</taxon>
        <taxon>Hypocreales</taxon>
        <taxon>Bionectriaceae</taxon>
        <taxon>Hapsidospora</taxon>
    </lineage>
</organism>
<gene>
    <name evidence="2" type="ORF">ACRE_003420</name>
</gene>
<feature type="region of interest" description="Disordered" evidence="1">
    <location>
        <begin position="1"/>
        <end position="122"/>
    </location>
</feature>
<dbReference type="AlphaFoldDB" id="A0A086TH54"/>
<accession>A0A086TH54</accession>
<dbReference type="HOGENOM" id="CLU_1885152_0_0_1"/>
<keyword evidence="3" id="KW-1185">Reference proteome</keyword>
<protein>
    <submittedName>
        <fullName evidence="2">Uncharacterized protein</fullName>
    </submittedName>
</protein>
<evidence type="ECO:0000313" key="3">
    <source>
        <dbReference type="Proteomes" id="UP000029964"/>
    </source>
</evidence>
<proteinExistence type="predicted"/>